<evidence type="ECO:0000256" key="1">
    <source>
        <dbReference type="ARBA" id="ARBA00004571"/>
    </source>
</evidence>
<dbReference type="Gene3D" id="2.40.170.20">
    <property type="entry name" value="TonB-dependent receptor, beta-barrel domain"/>
    <property type="match status" value="1"/>
</dbReference>
<proteinExistence type="predicted"/>
<reference evidence="10" key="1">
    <citation type="submission" date="2018-05" db="EMBL/GenBank/DDBJ databases">
        <authorList>
            <person name="Lanie J.A."/>
            <person name="Ng W.-L."/>
            <person name="Kazmierczak K.M."/>
            <person name="Andrzejewski T.M."/>
            <person name="Davidsen T.M."/>
            <person name="Wayne K.J."/>
            <person name="Tettelin H."/>
            <person name="Glass J.I."/>
            <person name="Rusch D."/>
            <person name="Podicherti R."/>
            <person name="Tsui H.-C.T."/>
            <person name="Winkler M.E."/>
        </authorList>
    </citation>
    <scope>NUCLEOTIDE SEQUENCE</scope>
</reference>
<evidence type="ECO:0000256" key="5">
    <source>
        <dbReference type="ARBA" id="ARBA00023077"/>
    </source>
</evidence>
<evidence type="ECO:0000313" key="10">
    <source>
        <dbReference type="EMBL" id="SVA38556.1"/>
    </source>
</evidence>
<dbReference type="GO" id="GO:0009279">
    <property type="term" value="C:cell outer membrane"/>
    <property type="evidence" value="ECO:0007669"/>
    <property type="project" value="UniProtKB-SubCell"/>
</dbReference>
<evidence type="ECO:0000256" key="3">
    <source>
        <dbReference type="ARBA" id="ARBA00022692"/>
    </source>
</evidence>
<dbReference type="PANTHER" id="PTHR30069">
    <property type="entry name" value="TONB-DEPENDENT OUTER MEMBRANE RECEPTOR"/>
    <property type="match status" value="1"/>
</dbReference>
<organism evidence="10">
    <name type="scientific">marine metagenome</name>
    <dbReference type="NCBI Taxonomy" id="408172"/>
    <lineage>
        <taxon>unclassified sequences</taxon>
        <taxon>metagenomes</taxon>
        <taxon>ecological metagenomes</taxon>
    </lineage>
</organism>
<gene>
    <name evidence="10" type="ORF">METZ01_LOCUS91410</name>
</gene>
<keyword evidence="8" id="KW-0998">Cell outer membrane</keyword>
<dbReference type="EMBL" id="UINC01008571">
    <property type="protein sequence ID" value="SVA38556.1"/>
    <property type="molecule type" value="Genomic_DNA"/>
</dbReference>
<dbReference type="InterPro" id="IPR039426">
    <property type="entry name" value="TonB-dep_rcpt-like"/>
</dbReference>
<comment type="subcellular location">
    <subcellularLocation>
        <location evidence="1">Cell outer membrane</location>
        <topology evidence="1">Multi-pass membrane protein</topology>
    </subcellularLocation>
</comment>
<keyword evidence="2" id="KW-0813">Transport</keyword>
<evidence type="ECO:0000256" key="4">
    <source>
        <dbReference type="ARBA" id="ARBA00022729"/>
    </source>
</evidence>
<evidence type="ECO:0000256" key="7">
    <source>
        <dbReference type="ARBA" id="ARBA00023170"/>
    </source>
</evidence>
<keyword evidence="5" id="KW-0798">TonB box</keyword>
<evidence type="ECO:0000256" key="6">
    <source>
        <dbReference type="ARBA" id="ARBA00023136"/>
    </source>
</evidence>
<keyword evidence="6" id="KW-0472">Membrane</keyword>
<dbReference type="InterPro" id="IPR000531">
    <property type="entry name" value="Beta-barrel_TonB"/>
</dbReference>
<feature type="domain" description="TonB-dependent receptor-like beta-barrel" evidence="9">
    <location>
        <begin position="27"/>
        <end position="580"/>
    </location>
</feature>
<keyword evidence="7" id="KW-0675">Receptor</keyword>
<dbReference type="GO" id="GO:0015344">
    <property type="term" value="F:siderophore uptake transmembrane transporter activity"/>
    <property type="evidence" value="ECO:0007669"/>
    <property type="project" value="TreeGrafter"/>
</dbReference>
<feature type="non-terminal residue" evidence="10">
    <location>
        <position position="1"/>
    </location>
</feature>
<keyword evidence="3" id="KW-0812">Transmembrane</keyword>
<dbReference type="InterPro" id="IPR036942">
    <property type="entry name" value="Beta-barrel_TonB_sf"/>
</dbReference>
<accession>A0A381VDW8</accession>
<dbReference type="PANTHER" id="PTHR30069:SF29">
    <property type="entry name" value="HEMOGLOBIN AND HEMOGLOBIN-HAPTOGLOBIN-BINDING PROTEIN 1-RELATED"/>
    <property type="match status" value="1"/>
</dbReference>
<evidence type="ECO:0000256" key="2">
    <source>
        <dbReference type="ARBA" id="ARBA00022448"/>
    </source>
</evidence>
<dbReference type="AlphaFoldDB" id="A0A381VDW8"/>
<keyword evidence="4" id="KW-0732">Signal</keyword>
<dbReference type="SUPFAM" id="SSF56935">
    <property type="entry name" value="Porins"/>
    <property type="match status" value="1"/>
</dbReference>
<evidence type="ECO:0000259" key="9">
    <source>
        <dbReference type="Pfam" id="PF00593"/>
    </source>
</evidence>
<evidence type="ECO:0000256" key="8">
    <source>
        <dbReference type="ARBA" id="ARBA00023237"/>
    </source>
</evidence>
<name>A0A381VDW8_9ZZZZ</name>
<dbReference type="GO" id="GO:0044718">
    <property type="term" value="P:siderophore transmembrane transport"/>
    <property type="evidence" value="ECO:0007669"/>
    <property type="project" value="TreeGrafter"/>
</dbReference>
<dbReference type="Pfam" id="PF00593">
    <property type="entry name" value="TonB_dep_Rec_b-barrel"/>
    <property type="match status" value="1"/>
</dbReference>
<sequence>FMGKLSFHPFSKLRMNFMYTQNNNEWSGYSHFRKYNPFGRATGRTQSDFYSFQLNYMINNSMFFDIKLSKIKKVYSSYLFEEPTDSRYISDSFSNSESGFSLGGQDKGHLTRTTIDNNLKFGYTWQINQRHSIKTGIDFLNHEIKNMDYTIRDSTEADDIYTPYIFSKDRNECASEDMDCRSPYAEEYIAKPVEFSGYFQDKMEFDDMVINLGLRYDYFDPNISYAGNVLGETNYRNPGNQLVYYLTDGNGDYITTVQDISVWDQVDNDNDGEIDEADESEIPWPDYWVENLWELEKVDYNDNGVIDSLFKHPSRTTIPMQANPLYQLSPRFGLAYQVGDEAILHFSYGHFFQMPPLYAMLSNYDRLIATQNYQSAIMGNPQLNAEKTITYEVGLWQKLNRLMSLEVNVYYRDIYELLSTKVITTYNTIKYGFYTNKDYGNVRGIELKYELRSGPISIFTNYTLQYTRGNADNPAQSYSREGNNQDPVSKLIPMSWDQRHTFNTTFGYNTSSYGVSLTGYFNSGTPYTFSPSSINPLAAINLLPNNDYKPSNYTVDMNGYYNIKIFNQFSCKLTFLIYNIFDRLNEYSVNSQTGRAYTALITDSDRRNFRSNFTTIEDSYQDPSAFSTPRTIKIGLELNL</sequence>
<protein>
    <recommendedName>
        <fullName evidence="9">TonB-dependent receptor-like beta-barrel domain-containing protein</fullName>
    </recommendedName>
</protein>